<dbReference type="Proteomes" id="UP000503399">
    <property type="component" value="Chromosome"/>
</dbReference>
<protein>
    <submittedName>
        <fullName evidence="1">Uncharacterized protein</fullName>
    </submittedName>
</protein>
<organism evidence="1 2">
    <name type="scientific">Candidatus Hydrogenisulfobacillus filiaventi</name>
    <dbReference type="NCBI Taxonomy" id="2707344"/>
    <lineage>
        <taxon>Bacteria</taxon>
        <taxon>Bacillati</taxon>
        <taxon>Bacillota</taxon>
        <taxon>Clostridia</taxon>
        <taxon>Eubacteriales</taxon>
        <taxon>Clostridiales Family XVII. Incertae Sedis</taxon>
        <taxon>Candidatus Hydrogenisulfobacillus</taxon>
    </lineage>
</organism>
<name>A0A6F8ZI10_9FIRM</name>
<dbReference type="KEGG" id="hfv:R50_2130"/>
<evidence type="ECO:0000313" key="2">
    <source>
        <dbReference type="Proteomes" id="UP000503399"/>
    </source>
</evidence>
<keyword evidence="2" id="KW-1185">Reference proteome</keyword>
<reference evidence="1 2" key="1">
    <citation type="submission" date="2020-02" db="EMBL/GenBank/DDBJ databases">
        <authorList>
            <person name="Hogendoorn C."/>
        </authorList>
    </citation>
    <scope>NUCLEOTIDE SEQUENCE [LARGE SCALE GENOMIC DNA]</scope>
    <source>
        <strain evidence="1">R501</strain>
    </source>
</reference>
<evidence type="ECO:0000313" key="1">
    <source>
        <dbReference type="EMBL" id="CAB1129627.1"/>
    </source>
</evidence>
<accession>A0A6F8ZI10</accession>
<proteinExistence type="predicted"/>
<dbReference type="EMBL" id="LR778114">
    <property type="protein sequence ID" value="CAB1129627.1"/>
    <property type="molecule type" value="Genomic_DNA"/>
</dbReference>
<sequence length="216" mass="23506">MSRPPLFWLPTCRGLPPAPPPGRPPRWPYAWSDDPRAAGRAAVLAWAGPPEAGPGPGPWVLAIRGHDPAAFARWRWSRQAGRPADWELPWPRGAGDSGWAVLDRFLAEAGPADRLIWYRDPGCPLEPLARALGEILAVTPAGWTPWLALETLGPSAAEYLTARFPRVQLAHPGWEDLPLFARAGAGSGRPVLVWPRLGGRPRPLDLAVRPYLPPAP</sequence>
<dbReference type="AlphaFoldDB" id="A0A6F8ZI10"/>
<gene>
    <name evidence="1" type="ORF">R50_2130</name>
</gene>